<proteinExistence type="predicted"/>
<evidence type="ECO:0000256" key="1">
    <source>
        <dbReference type="SAM" id="MobiDB-lite"/>
    </source>
</evidence>
<feature type="compositionally biased region" description="Polar residues" evidence="1">
    <location>
        <begin position="251"/>
        <end position="261"/>
    </location>
</feature>
<reference evidence="2 3" key="1">
    <citation type="submission" date="2015-09" db="EMBL/GenBank/DDBJ databases">
        <title>Draft genome of the scarab beetle Oryctes borbonicus.</title>
        <authorList>
            <person name="Meyer J.M."/>
            <person name="Markov G.V."/>
            <person name="Baskaran P."/>
            <person name="Herrmann M."/>
            <person name="Sommer R.J."/>
            <person name="Roedelsperger C."/>
        </authorList>
    </citation>
    <scope>NUCLEOTIDE SEQUENCE [LARGE SCALE GENOMIC DNA]</scope>
    <source>
        <strain evidence="2">OB123</strain>
        <tissue evidence="2">Whole animal</tissue>
    </source>
</reference>
<dbReference type="EMBL" id="LJIG01009902">
    <property type="protein sequence ID" value="KRT82151.1"/>
    <property type="molecule type" value="Genomic_DNA"/>
</dbReference>
<sequence>MVNNPPRMEKKHEEKFDRGKLRRSSDNRKPKPLGKLKDENDTSEITKSINKPEAAIKSDRKPKPMTSQLSQQQIANVSSPTDTPVNSSAVIPPGKLKDENDIEITKGASKSETVIKSDRKPKSMTLQLSQQQIASIPSLMDTLVNPPAVIPQPANKNTYDRNRANKLPPRLAKQREQGRLQKVQMHQHNMCDVNDINKVNQNIGLYGLKDNSSIQITNAWDKPIQLRGNMEPESVLSIGIENCKSMDQPRSPEQNNSSPNTEKVIGKTDRNQMQDKSVLDGTTPPVNTIIFENTNYKSTPGVRNNRNEKTRSNKIEDSTSNIDSSVISGFNKPISDLLSKNEKPDIQMQLSFNKEDSADMKLDFFESDISHLTEDKTTKNLSLPKSIHAMTSSNSTISPSTADLNFKIASVKKVWDNTMMPPVLEHNIGQEDNNSSFSTTFGPDPNSLDASSAFSKATDTSDDTHEGYTSSPNQNVPNSTTNVCKVKPTQQVPGTTGQNVGGHQAHSGIISSGLIAPLPSPPIQPVIGSSVGLNQAPQQYTTNQHIGYQTGLGGSNQYGIPAIPSPPVVYNSTQQLQPQAGLYGGFPIDQLGGQRTSQFSQYANPYNLGQTASSPYSAQSLYLPTAQPHAPPTAQAPPDIYQSISNYRIPNTAPYGQNQQLNNPTTVLISSTSNSLMSASVKPSSQPISAIGTKTGTINQTFQQQSQQGQQPLYMAYEPAMQANYLQNTGVMQRGPPGPVQNNVVPALQASSSFYSGSTGTAKAYNSSWRH</sequence>
<name>A0A0T6B5N3_9SCAR</name>
<feature type="compositionally biased region" description="Polar residues" evidence="1">
    <location>
        <begin position="467"/>
        <end position="498"/>
    </location>
</feature>
<organism evidence="2 3">
    <name type="scientific">Oryctes borbonicus</name>
    <dbReference type="NCBI Taxonomy" id="1629725"/>
    <lineage>
        <taxon>Eukaryota</taxon>
        <taxon>Metazoa</taxon>
        <taxon>Ecdysozoa</taxon>
        <taxon>Arthropoda</taxon>
        <taxon>Hexapoda</taxon>
        <taxon>Insecta</taxon>
        <taxon>Pterygota</taxon>
        <taxon>Neoptera</taxon>
        <taxon>Endopterygota</taxon>
        <taxon>Coleoptera</taxon>
        <taxon>Polyphaga</taxon>
        <taxon>Scarabaeiformia</taxon>
        <taxon>Scarabaeidae</taxon>
        <taxon>Dynastinae</taxon>
        <taxon>Oryctes</taxon>
    </lineage>
</organism>
<evidence type="ECO:0000313" key="3">
    <source>
        <dbReference type="Proteomes" id="UP000051574"/>
    </source>
</evidence>
<feature type="compositionally biased region" description="Polar residues" evidence="1">
    <location>
        <begin position="430"/>
        <end position="441"/>
    </location>
</feature>
<feature type="compositionally biased region" description="Basic and acidic residues" evidence="1">
    <location>
        <begin position="305"/>
        <end position="317"/>
    </location>
</feature>
<feature type="compositionally biased region" description="Polar residues" evidence="1">
    <location>
        <begin position="448"/>
        <end position="458"/>
    </location>
</feature>
<comment type="caution">
    <text evidence="2">The sequence shown here is derived from an EMBL/GenBank/DDBJ whole genome shotgun (WGS) entry which is preliminary data.</text>
</comment>
<feature type="region of interest" description="Disordered" evidence="1">
    <location>
        <begin position="424"/>
        <end position="505"/>
    </location>
</feature>
<evidence type="ECO:0000313" key="2">
    <source>
        <dbReference type="EMBL" id="KRT82151.1"/>
    </source>
</evidence>
<feature type="compositionally biased region" description="Polar residues" evidence="1">
    <location>
        <begin position="284"/>
        <end position="304"/>
    </location>
</feature>
<feature type="compositionally biased region" description="Polar residues" evidence="1">
    <location>
        <begin position="65"/>
        <end position="89"/>
    </location>
</feature>
<feature type="compositionally biased region" description="Basic and acidic residues" evidence="1">
    <location>
        <begin position="264"/>
        <end position="273"/>
    </location>
</feature>
<gene>
    <name evidence="2" type="ORF">AMK59_4800</name>
</gene>
<dbReference type="AlphaFoldDB" id="A0A0T6B5N3"/>
<dbReference type="OrthoDB" id="1939715at2759"/>
<protein>
    <submittedName>
        <fullName evidence="2">Uncharacterized protein</fullName>
    </submittedName>
</protein>
<dbReference type="Proteomes" id="UP000051574">
    <property type="component" value="Unassembled WGS sequence"/>
</dbReference>
<feature type="compositionally biased region" description="Basic and acidic residues" evidence="1">
    <location>
        <begin position="7"/>
        <end position="40"/>
    </location>
</feature>
<accession>A0A0T6B5N3</accession>
<feature type="region of interest" description="Disordered" evidence="1">
    <location>
        <begin position="244"/>
        <end position="317"/>
    </location>
</feature>
<keyword evidence="3" id="KW-1185">Reference proteome</keyword>
<feature type="region of interest" description="Disordered" evidence="1">
    <location>
        <begin position="1"/>
        <end position="124"/>
    </location>
</feature>